<keyword evidence="4" id="KW-0597">Phosphoprotein</keyword>
<dbReference type="InterPro" id="IPR000719">
    <property type="entry name" value="Prot_kinase_dom"/>
</dbReference>
<keyword evidence="7" id="KW-0418">Kinase</keyword>
<comment type="caution">
    <text evidence="14">The sequence shown here is derived from an EMBL/GenBank/DDBJ whole genome shotgun (WGS) entry which is preliminary data.</text>
</comment>
<dbReference type="InterPro" id="IPR008271">
    <property type="entry name" value="Ser/Thr_kinase_AS"/>
</dbReference>
<dbReference type="Gene3D" id="3.30.200.20">
    <property type="entry name" value="Phosphorylase Kinase, domain 1"/>
    <property type="match status" value="1"/>
</dbReference>
<accession>A0ABD3HZ24</accession>
<dbReference type="SMART" id="SM00220">
    <property type="entry name" value="S_TKc"/>
    <property type="match status" value="1"/>
</dbReference>
<evidence type="ECO:0000256" key="4">
    <source>
        <dbReference type="ARBA" id="ARBA00022553"/>
    </source>
</evidence>
<dbReference type="GO" id="GO:0004693">
    <property type="term" value="F:cyclin-dependent protein serine/threonine kinase activity"/>
    <property type="evidence" value="ECO:0007669"/>
    <property type="project" value="UniProtKB-EC"/>
</dbReference>
<evidence type="ECO:0000256" key="5">
    <source>
        <dbReference type="ARBA" id="ARBA00022679"/>
    </source>
</evidence>
<dbReference type="Pfam" id="PF00069">
    <property type="entry name" value="Pkinase"/>
    <property type="match status" value="1"/>
</dbReference>
<protein>
    <recommendedName>
        <fullName evidence="2">cyclin-dependent kinase</fullName>
        <ecNumber evidence="2">2.7.11.22</ecNumber>
    </recommendedName>
</protein>
<dbReference type="FunFam" id="3.30.200.20:FF:000375">
    <property type="entry name" value="Cell division related protein kinase 2"/>
    <property type="match status" value="1"/>
</dbReference>
<sequence length="305" mass="35207">MYSFLTSCFILEWDYQYERIDKIGEGTYGVVYKVLHRFTGEIFAIKKIRLESDETGIPAYAIREISLLSTLQHTNIVRLHDTVFAEDRLYLVLEYLDMDLKRHMETYPAAAQNPLIIKSFLFQILCGVAYCHRNGVLHRDLKPQNLLIDQCTNTLKLADFGLARTFGGTLRTYTQEVVTLWYRAPELLLGTKDYSTPIDVWSVGCIFAEMVNQRGFFRGESEISQLITIFRKLGTPTEETWQRITPVLEFRSMFPIWEPQDLATLVPGLEAKGVDLLSRMLTLDPSSRISAQEALNHPYFRDLDL</sequence>
<evidence type="ECO:0000256" key="8">
    <source>
        <dbReference type="ARBA" id="ARBA00022840"/>
    </source>
</evidence>
<dbReference type="PROSITE" id="PS00107">
    <property type="entry name" value="PROTEIN_KINASE_ATP"/>
    <property type="match status" value="1"/>
</dbReference>
<dbReference type="EC" id="2.7.11.22" evidence="2"/>
<dbReference type="InterPro" id="IPR017441">
    <property type="entry name" value="Protein_kinase_ATP_BS"/>
</dbReference>
<dbReference type="Gene3D" id="1.10.510.10">
    <property type="entry name" value="Transferase(Phosphotransferase) domain 1"/>
    <property type="match status" value="1"/>
</dbReference>
<evidence type="ECO:0000256" key="6">
    <source>
        <dbReference type="ARBA" id="ARBA00022741"/>
    </source>
</evidence>
<reference evidence="14 15" key="1">
    <citation type="submission" date="2024-09" db="EMBL/GenBank/DDBJ databases">
        <title>Chromosome-scale assembly of Riccia sorocarpa.</title>
        <authorList>
            <person name="Paukszto L."/>
        </authorList>
    </citation>
    <scope>NUCLEOTIDE SEQUENCE [LARGE SCALE GENOMIC DNA]</scope>
    <source>
        <strain evidence="14">LP-2024</strain>
        <tissue evidence="14">Aerial parts of the thallus</tissue>
    </source>
</reference>
<evidence type="ECO:0000256" key="11">
    <source>
        <dbReference type="PROSITE-ProRule" id="PRU10141"/>
    </source>
</evidence>
<dbReference type="PROSITE" id="PS50011">
    <property type="entry name" value="PROTEIN_KINASE_DOM"/>
    <property type="match status" value="1"/>
</dbReference>
<evidence type="ECO:0000313" key="14">
    <source>
        <dbReference type="EMBL" id="KAL3696608.1"/>
    </source>
</evidence>
<feature type="domain" description="Protein kinase" evidence="13">
    <location>
        <begin position="17"/>
        <end position="300"/>
    </location>
</feature>
<dbReference type="PANTHER" id="PTHR24056">
    <property type="entry name" value="CELL DIVISION PROTEIN KINASE"/>
    <property type="match status" value="1"/>
</dbReference>
<organism evidence="14 15">
    <name type="scientific">Riccia sorocarpa</name>
    <dbReference type="NCBI Taxonomy" id="122646"/>
    <lineage>
        <taxon>Eukaryota</taxon>
        <taxon>Viridiplantae</taxon>
        <taxon>Streptophyta</taxon>
        <taxon>Embryophyta</taxon>
        <taxon>Marchantiophyta</taxon>
        <taxon>Marchantiopsida</taxon>
        <taxon>Marchantiidae</taxon>
        <taxon>Marchantiales</taxon>
        <taxon>Ricciaceae</taxon>
        <taxon>Riccia</taxon>
    </lineage>
</organism>
<evidence type="ECO:0000256" key="12">
    <source>
        <dbReference type="RuleBase" id="RU000304"/>
    </source>
</evidence>
<comment type="catalytic activity">
    <reaction evidence="10">
        <text>L-seryl-[protein] + ATP = O-phospho-L-seryl-[protein] + ADP + H(+)</text>
        <dbReference type="Rhea" id="RHEA:17989"/>
        <dbReference type="Rhea" id="RHEA-COMP:9863"/>
        <dbReference type="Rhea" id="RHEA-COMP:11604"/>
        <dbReference type="ChEBI" id="CHEBI:15378"/>
        <dbReference type="ChEBI" id="CHEBI:29999"/>
        <dbReference type="ChEBI" id="CHEBI:30616"/>
        <dbReference type="ChEBI" id="CHEBI:83421"/>
        <dbReference type="ChEBI" id="CHEBI:456216"/>
        <dbReference type="EC" id="2.7.11.22"/>
    </reaction>
</comment>
<keyword evidence="15" id="KW-1185">Reference proteome</keyword>
<dbReference type="AlphaFoldDB" id="A0ABD3HZ24"/>
<dbReference type="InterPro" id="IPR050108">
    <property type="entry name" value="CDK"/>
</dbReference>
<comment type="catalytic activity">
    <reaction evidence="9">
        <text>L-threonyl-[protein] + ATP = O-phospho-L-threonyl-[protein] + ADP + H(+)</text>
        <dbReference type="Rhea" id="RHEA:46608"/>
        <dbReference type="Rhea" id="RHEA-COMP:11060"/>
        <dbReference type="Rhea" id="RHEA-COMP:11605"/>
        <dbReference type="ChEBI" id="CHEBI:15378"/>
        <dbReference type="ChEBI" id="CHEBI:30013"/>
        <dbReference type="ChEBI" id="CHEBI:30616"/>
        <dbReference type="ChEBI" id="CHEBI:61977"/>
        <dbReference type="ChEBI" id="CHEBI:456216"/>
        <dbReference type="EC" id="2.7.11.22"/>
    </reaction>
</comment>
<dbReference type="SUPFAM" id="SSF56112">
    <property type="entry name" value="Protein kinase-like (PK-like)"/>
    <property type="match status" value="1"/>
</dbReference>
<evidence type="ECO:0000256" key="7">
    <source>
        <dbReference type="ARBA" id="ARBA00022777"/>
    </source>
</evidence>
<gene>
    <name evidence="14" type="ORF">R1sor_010684</name>
</gene>
<name>A0ABD3HZ24_9MARC</name>
<dbReference type="InterPro" id="IPR011009">
    <property type="entry name" value="Kinase-like_dom_sf"/>
</dbReference>
<evidence type="ECO:0000256" key="1">
    <source>
        <dbReference type="ARBA" id="ARBA00006485"/>
    </source>
</evidence>
<evidence type="ECO:0000256" key="3">
    <source>
        <dbReference type="ARBA" id="ARBA00022527"/>
    </source>
</evidence>
<feature type="binding site" evidence="11">
    <location>
        <position position="47"/>
    </location>
    <ligand>
        <name>ATP</name>
        <dbReference type="ChEBI" id="CHEBI:30616"/>
    </ligand>
</feature>
<keyword evidence="5" id="KW-0808">Transferase</keyword>
<dbReference type="PANTHER" id="PTHR24056:SF548">
    <property type="entry name" value="CYCLIN-DEPENDENT KINASE A-1"/>
    <property type="match status" value="1"/>
</dbReference>
<dbReference type="Proteomes" id="UP001633002">
    <property type="component" value="Unassembled WGS sequence"/>
</dbReference>
<dbReference type="EMBL" id="JBJQOH010000002">
    <property type="protein sequence ID" value="KAL3696608.1"/>
    <property type="molecule type" value="Genomic_DNA"/>
</dbReference>
<evidence type="ECO:0000256" key="9">
    <source>
        <dbReference type="ARBA" id="ARBA00047811"/>
    </source>
</evidence>
<keyword evidence="6 11" id="KW-0547">Nucleotide-binding</keyword>
<dbReference type="GO" id="GO:0005524">
    <property type="term" value="F:ATP binding"/>
    <property type="evidence" value="ECO:0007669"/>
    <property type="project" value="UniProtKB-UniRule"/>
</dbReference>
<evidence type="ECO:0000256" key="10">
    <source>
        <dbReference type="ARBA" id="ARBA00048367"/>
    </source>
</evidence>
<dbReference type="PROSITE" id="PS00108">
    <property type="entry name" value="PROTEIN_KINASE_ST"/>
    <property type="match status" value="1"/>
</dbReference>
<dbReference type="FunFam" id="1.10.510.10:FF:000574">
    <property type="entry name" value="Cell division related protein kinase 2"/>
    <property type="match status" value="1"/>
</dbReference>
<evidence type="ECO:0000256" key="2">
    <source>
        <dbReference type="ARBA" id="ARBA00012425"/>
    </source>
</evidence>
<keyword evidence="3 12" id="KW-0723">Serine/threonine-protein kinase</keyword>
<keyword evidence="8 11" id="KW-0067">ATP-binding</keyword>
<evidence type="ECO:0000259" key="13">
    <source>
        <dbReference type="PROSITE" id="PS50011"/>
    </source>
</evidence>
<proteinExistence type="inferred from homology"/>
<comment type="similarity">
    <text evidence="1">Belongs to the protein kinase superfamily. CMGC Ser/Thr protein kinase family. CDC2/CDKX subfamily.</text>
</comment>
<evidence type="ECO:0000313" key="15">
    <source>
        <dbReference type="Proteomes" id="UP001633002"/>
    </source>
</evidence>